<dbReference type="EMBL" id="JACBKZ010000002">
    <property type="protein sequence ID" value="KAF5958386.1"/>
    <property type="molecule type" value="Genomic_DNA"/>
</dbReference>
<dbReference type="GO" id="GO:0005524">
    <property type="term" value="F:ATP binding"/>
    <property type="evidence" value="ECO:0007669"/>
    <property type="project" value="InterPro"/>
</dbReference>
<feature type="region of interest" description="Disordered" evidence="1">
    <location>
        <begin position="1"/>
        <end position="43"/>
    </location>
</feature>
<dbReference type="AlphaFoldDB" id="A0A7J7I1T3"/>
<dbReference type="GO" id="GO:0009507">
    <property type="term" value="C:chloroplast"/>
    <property type="evidence" value="ECO:0007669"/>
    <property type="project" value="UniProtKB-ARBA"/>
</dbReference>
<evidence type="ECO:0000313" key="4">
    <source>
        <dbReference type="EMBL" id="KAF5958386.1"/>
    </source>
</evidence>
<keyword evidence="5" id="KW-1185">Reference proteome</keyword>
<organism evidence="4 5">
    <name type="scientific">Camellia sinensis</name>
    <name type="common">Tea plant</name>
    <name type="synonym">Thea sinensis</name>
    <dbReference type="NCBI Taxonomy" id="4442"/>
    <lineage>
        <taxon>Eukaryota</taxon>
        <taxon>Viridiplantae</taxon>
        <taxon>Streptophyta</taxon>
        <taxon>Embryophyta</taxon>
        <taxon>Tracheophyta</taxon>
        <taxon>Spermatophyta</taxon>
        <taxon>Magnoliopsida</taxon>
        <taxon>eudicotyledons</taxon>
        <taxon>Gunneridae</taxon>
        <taxon>Pentapetalae</taxon>
        <taxon>asterids</taxon>
        <taxon>Ericales</taxon>
        <taxon>Theaceae</taxon>
        <taxon>Camellia</taxon>
    </lineage>
</organism>
<dbReference type="InterPro" id="IPR016185">
    <property type="entry name" value="PreATP-grasp_dom_sf"/>
</dbReference>
<dbReference type="SUPFAM" id="SSF81296">
    <property type="entry name" value="E set domains"/>
    <property type="match status" value="1"/>
</dbReference>
<dbReference type="InterPro" id="IPR032640">
    <property type="entry name" value="AMPK1_CBM"/>
</dbReference>
<evidence type="ECO:0000259" key="2">
    <source>
        <dbReference type="Pfam" id="PF03199"/>
    </source>
</evidence>
<dbReference type="SUPFAM" id="SSF52440">
    <property type="entry name" value="PreATP-grasp domain"/>
    <property type="match status" value="1"/>
</dbReference>
<feature type="domain" description="Glutathione synthase substrate-binding" evidence="2">
    <location>
        <begin position="53"/>
        <end position="90"/>
    </location>
</feature>
<protein>
    <recommendedName>
        <fullName evidence="6">AMP-activated protein kinase glycogen-binding domain-containing protein</fullName>
    </recommendedName>
</protein>
<name>A0A7J7I1T3_CAMSI</name>
<dbReference type="InterPro" id="IPR013783">
    <property type="entry name" value="Ig-like_fold"/>
</dbReference>
<feature type="compositionally biased region" description="Basic and acidic residues" evidence="1">
    <location>
        <begin position="13"/>
        <end position="25"/>
    </location>
</feature>
<dbReference type="GO" id="GO:0004363">
    <property type="term" value="F:glutathione synthase activity"/>
    <property type="evidence" value="ECO:0007669"/>
    <property type="project" value="InterPro"/>
</dbReference>
<dbReference type="InterPro" id="IPR004887">
    <property type="entry name" value="GSH_synth_subst-bd"/>
</dbReference>
<evidence type="ECO:0000313" key="5">
    <source>
        <dbReference type="Proteomes" id="UP000593564"/>
    </source>
</evidence>
<gene>
    <name evidence="4" type="ORF">HYC85_005611</name>
</gene>
<accession>A0A7J7I1T3</accession>
<feature type="compositionally biased region" description="Polar residues" evidence="1">
    <location>
        <begin position="34"/>
        <end position="43"/>
    </location>
</feature>
<sequence>MKAAKGKGAAIRVPKEALKPVDDRKVGKRKAATKANNGGKSQAKNRTPFITIEIDEQAELLPDGTLLVGGQAIAVIYFRAGYAPTDYPSEPAPRRYNKSLQNPMFLRATKKAQEEASEHYKFFVDGEWRHDEHQPFVSGNYGVVNSVFLAREPDG</sequence>
<reference evidence="5" key="1">
    <citation type="journal article" date="2020" name="Nat. Commun.">
        <title>Genome assembly of wild tea tree DASZ reveals pedigree and selection history of tea varieties.</title>
        <authorList>
            <person name="Zhang W."/>
            <person name="Zhang Y."/>
            <person name="Qiu H."/>
            <person name="Guo Y."/>
            <person name="Wan H."/>
            <person name="Zhang X."/>
            <person name="Scossa F."/>
            <person name="Alseekh S."/>
            <person name="Zhang Q."/>
            <person name="Wang P."/>
            <person name="Xu L."/>
            <person name="Schmidt M.H."/>
            <person name="Jia X."/>
            <person name="Li D."/>
            <person name="Zhu A."/>
            <person name="Guo F."/>
            <person name="Chen W."/>
            <person name="Ni D."/>
            <person name="Usadel B."/>
            <person name="Fernie A.R."/>
            <person name="Wen W."/>
        </authorList>
    </citation>
    <scope>NUCLEOTIDE SEQUENCE [LARGE SCALE GENOMIC DNA]</scope>
    <source>
        <strain evidence="5">cv. G240</strain>
    </source>
</reference>
<evidence type="ECO:0000256" key="1">
    <source>
        <dbReference type="SAM" id="MobiDB-lite"/>
    </source>
</evidence>
<proteinExistence type="predicted"/>
<dbReference type="Pfam" id="PF16561">
    <property type="entry name" value="AMPK1_CBM"/>
    <property type="match status" value="1"/>
</dbReference>
<evidence type="ECO:0000259" key="3">
    <source>
        <dbReference type="Pfam" id="PF16561"/>
    </source>
</evidence>
<dbReference type="CDD" id="cd02859">
    <property type="entry name" value="E_set_AMPKbeta_like_N"/>
    <property type="match status" value="1"/>
</dbReference>
<comment type="caution">
    <text evidence="4">The sequence shown here is derived from an EMBL/GenBank/DDBJ whole genome shotgun (WGS) entry which is preliminary data.</text>
</comment>
<dbReference type="InterPro" id="IPR014756">
    <property type="entry name" value="Ig_E-set"/>
</dbReference>
<dbReference type="Gene3D" id="3.40.50.1760">
    <property type="entry name" value="Glutathione synthase, substrate-binding domain superfamily, eukaryotic"/>
    <property type="match status" value="1"/>
</dbReference>
<dbReference type="Pfam" id="PF03199">
    <property type="entry name" value="GSH_synthase"/>
    <property type="match status" value="1"/>
</dbReference>
<dbReference type="InterPro" id="IPR037013">
    <property type="entry name" value="GSH-S_sub-bd_sf"/>
</dbReference>
<dbReference type="Gene3D" id="2.60.40.10">
    <property type="entry name" value="Immunoglobulins"/>
    <property type="match status" value="1"/>
</dbReference>
<reference evidence="4 5" key="2">
    <citation type="submission" date="2020-07" db="EMBL/GenBank/DDBJ databases">
        <title>Genome assembly of wild tea tree DASZ reveals pedigree and selection history of tea varieties.</title>
        <authorList>
            <person name="Zhang W."/>
        </authorList>
    </citation>
    <scope>NUCLEOTIDE SEQUENCE [LARGE SCALE GENOMIC DNA]</scope>
    <source>
        <strain evidence="5">cv. G240</strain>
        <tissue evidence="4">Leaf</tissue>
    </source>
</reference>
<evidence type="ECO:0008006" key="6">
    <source>
        <dbReference type="Google" id="ProtNLM"/>
    </source>
</evidence>
<dbReference type="Proteomes" id="UP000593564">
    <property type="component" value="Unassembled WGS sequence"/>
</dbReference>
<feature type="domain" description="AMP-activated protein kinase glycogen-binding" evidence="3">
    <location>
        <begin position="115"/>
        <end position="148"/>
    </location>
</feature>